<dbReference type="AlphaFoldDB" id="A0A4R3YEH8"/>
<feature type="transmembrane region" description="Helical" evidence="10">
    <location>
        <begin position="90"/>
        <end position="108"/>
    </location>
</feature>
<gene>
    <name evidence="10" type="primary">rnfD</name>
    <name evidence="11" type="ORF">EDC63_101469</name>
</gene>
<feature type="transmembrane region" description="Helical" evidence="10">
    <location>
        <begin position="67"/>
        <end position="84"/>
    </location>
</feature>
<evidence type="ECO:0000256" key="2">
    <source>
        <dbReference type="ARBA" id="ARBA00022553"/>
    </source>
</evidence>
<reference evidence="11 12" key="1">
    <citation type="submission" date="2019-03" db="EMBL/GenBank/DDBJ databases">
        <title>Genomic Encyclopedia of Type Strains, Phase IV (KMG-IV): sequencing the most valuable type-strain genomes for metagenomic binning, comparative biology and taxonomic classification.</title>
        <authorList>
            <person name="Goeker M."/>
        </authorList>
    </citation>
    <scope>NUCLEOTIDE SEQUENCE [LARGE SCALE GENOMIC DNA]</scope>
    <source>
        <strain evidence="11 12">DSM 100309</strain>
    </source>
</reference>
<comment type="similarity">
    <text evidence="10">Belongs to the NqrB/RnfD family.</text>
</comment>
<dbReference type="EMBL" id="SMCO01000001">
    <property type="protein sequence ID" value="TCV90496.1"/>
    <property type="molecule type" value="Genomic_DNA"/>
</dbReference>
<keyword evidence="12" id="KW-1185">Reference proteome</keyword>
<dbReference type="InterPro" id="IPR004338">
    <property type="entry name" value="NqrB/RnfD"/>
</dbReference>
<comment type="subcellular location">
    <subcellularLocation>
        <location evidence="10">Cell inner membrane</location>
        <topology evidence="10">Multi-pass membrane protein</topology>
    </subcellularLocation>
</comment>
<keyword evidence="7 10" id="KW-0249">Electron transport</keyword>
<dbReference type="HAMAP" id="MF_00462">
    <property type="entry name" value="RsxD_RnfD"/>
    <property type="match status" value="1"/>
</dbReference>
<evidence type="ECO:0000256" key="4">
    <source>
        <dbReference type="ARBA" id="ARBA00022643"/>
    </source>
</evidence>
<dbReference type="GO" id="GO:0022900">
    <property type="term" value="P:electron transport chain"/>
    <property type="evidence" value="ECO:0007669"/>
    <property type="project" value="UniProtKB-UniRule"/>
</dbReference>
<keyword evidence="2 10" id="KW-0597">Phosphoprotein</keyword>
<protein>
    <recommendedName>
        <fullName evidence="10">Ion-translocating oxidoreductase complex subunit D</fullName>
        <ecNumber evidence="10">7.-.-.-</ecNumber>
    </recommendedName>
    <alternativeName>
        <fullName evidence="10">Rnf electron transport complex subunit D</fullName>
    </alternativeName>
</protein>
<evidence type="ECO:0000256" key="1">
    <source>
        <dbReference type="ARBA" id="ARBA00022448"/>
    </source>
</evidence>
<organism evidence="11 12">
    <name type="scientific">Sulfurirhabdus autotrophica</name>
    <dbReference type="NCBI Taxonomy" id="1706046"/>
    <lineage>
        <taxon>Bacteria</taxon>
        <taxon>Pseudomonadati</taxon>
        <taxon>Pseudomonadota</taxon>
        <taxon>Betaproteobacteria</taxon>
        <taxon>Nitrosomonadales</taxon>
        <taxon>Sulfuricellaceae</taxon>
        <taxon>Sulfurirhabdus</taxon>
    </lineage>
</organism>
<dbReference type="OrthoDB" id="9776359at2"/>
<keyword evidence="5 10" id="KW-0812">Transmembrane</keyword>
<accession>A0A4R3YEH8</accession>
<dbReference type="RefSeq" id="WP_124947571.1">
    <property type="nucleotide sequence ID" value="NZ_BHVT01000073.1"/>
</dbReference>
<sequence length="346" mass="37594">MNSPYIKETTSVSIIMLKVLLALVPAIGLYVMYFGPAILVSIMLAIATALVCESMMLKFRSYAVKPFLLDGSATVTAVLLALSMPPLAPWWLIVIATAFAIIVAKHLYGGLGNNLFNPAMVGYAVMIISFPVHMTQWPAPEMLASAHLTFTQELQYIFAGIMPDGLNLDAVSMATPLDTLKTQLKLEHTINEILQMPIFSWGSGKGTEIIALGYLAGGLILWQQRIITWHIPVAFLSGLFLTGSLFHIYDTDRYISPWFHLLSGGAMLGAFFIATDPITGATTPKGKLIFGAGIGFLTYVIRSMGGYPDGVAFAVLIMNICVPLIDAYTQPKVFGHKSVQPDAQEK</sequence>
<name>A0A4R3YEH8_9PROT</name>
<keyword evidence="10" id="KW-1003">Cell membrane</keyword>
<comment type="subunit">
    <text evidence="10">The complex is composed of six subunits: RnfA, RnfB, RnfC, RnfD, RnfE and RnfG.</text>
</comment>
<dbReference type="Proteomes" id="UP000295367">
    <property type="component" value="Unassembled WGS sequence"/>
</dbReference>
<keyword evidence="10" id="KW-0997">Cell inner membrane</keyword>
<evidence type="ECO:0000313" key="11">
    <source>
        <dbReference type="EMBL" id="TCV90496.1"/>
    </source>
</evidence>
<feature type="transmembrane region" description="Helical" evidence="10">
    <location>
        <begin position="12"/>
        <end position="31"/>
    </location>
</feature>
<dbReference type="PANTHER" id="PTHR30578">
    <property type="entry name" value="ELECTRON TRANSPORT COMPLEX PROTEIN RNFD"/>
    <property type="match status" value="1"/>
</dbReference>
<dbReference type="EC" id="7.-.-.-" evidence="10"/>
<evidence type="ECO:0000256" key="8">
    <source>
        <dbReference type="ARBA" id="ARBA00022989"/>
    </source>
</evidence>
<evidence type="ECO:0000313" key="12">
    <source>
        <dbReference type="Proteomes" id="UP000295367"/>
    </source>
</evidence>
<comment type="cofactor">
    <cofactor evidence="10">
        <name>FMN</name>
        <dbReference type="ChEBI" id="CHEBI:58210"/>
    </cofactor>
</comment>
<keyword evidence="1 10" id="KW-0813">Transport</keyword>
<evidence type="ECO:0000256" key="3">
    <source>
        <dbReference type="ARBA" id="ARBA00022630"/>
    </source>
</evidence>
<evidence type="ECO:0000256" key="7">
    <source>
        <dbReference type="ARBA" id="ARBA00022982"/>
    </source>
</evidence>
<dbReference type="PANTHER" id="PTHR30578:SF0">
    <property type="entry name" value="ION-TRANSLOCATING OXIDOREDUCTASE COMPLEX SUBUNIT D"/>
    <property type="match status" value="1"/>
</dbReference>
<dbReference type="GO" id="GO:0055085">
    <property type="term" value="P:transmembrane transport"/>
    <property type="evidence" value="ECO:0007669"/>
    <property type="project" value="InterPro"/>
</dbReference>
<dbReference type="GO" id="GO:0005886">
    <property type="term" value="C:plasma membrane"/>
    <property type="evidence" value="ECO:0007669"/>
    <property type="project" value="UniProtKB-SubCell"/>
</dbReference>
<evidence type="ECO:0000256" key="9">
    <source>
        <dbReference type="ARBA" id="ARBA00023136"/>
    </source>
</evidence>
<feature type="transmembrane region" description="Helical" evidence="10">
    <location>
        <begin position="115"/>
        <end position="134"/>
    </location>
</feature>
<evidence type="ECO:0000256" key="5">
    <source>
        <dbReference type="ARBA" id="ARBA00022692"/>
    </source>
</evidence>
<proteinExistence type="inferred from homology"/>
<comment type="function">
    <text evidence="10">Part of a membrane-bound complex that couples electron transfer with translocation of ions across the membrane.</text>
</comment>
<comment type="caution">
    <text evidence="11">The sequence shown here is derived from an EMBL/GenBank/DDBJ whole genome shotgun (WGS) entry which is preliminary data.</text>
</comment>
<dbReference type="NCBIfam" id="NF002011">
    <property type="entry name" value="PRK00816.1"/>
    <property type="match status" value="1"/>
</dbReference>
<feature type="modified residue" description="FMN phosphoryl threonine" evidence="10">
    <location>
        <position position="175"/>
    </location>
</feature>
<keyword evidence="8 10" id="KW-1133">Transmembrane helix</keyword>
<dbReference type="Pfam" id="PF03116">
    <property type="entry name" value="NQR2_RnfD_RnfE"/>
    <property type="match status" value="1"/>
</dbReference>
<keyword evidence="4 10" id="KW-0288">FMN</keyword>
<evidence type="ECO:0000256" key="6">
    <source>
        <dbReference type="ARBA" id="ARBA00022967"/>
    </source>
</evidence>
<dbReference type="NCBIfam" id="TIGR01946">
    <property type="entry name" value="rnfD"/>
    <property type="match status" value="1"/>
</dbReference>
<keyword evidence="9 10" id="KW-0472">Membrane</keyword>
<feature type="transmembrane region" description="Helical" evidence="10">
    <location>
        <begin position="37"/>
        <end position="55"/>
    </location>
</feature>
<feature type="transmembrane region" description="Helical" evidence="10">
    <location>
        <begin position="286"/>
        <end position="304"/>
    </location>
</feature>
<feature type="transmembrane region" description="Helical" evidence="10">
    <location>
        <begin position="310"/>
        <end position="328"/>
    </location>
</feature>
<dbReference type="InterPro" id="IPR011303">
    <property type="entry name" value="RnfD_bac"/>
</dbReference>
<feature type="transmembrane region" description="Helical" evidence="10">
    <location>
        <begin position="255"/>
        <end position="274"/>
    </location>
</feature>
<keyword evidence="6 10" id="KW-1278">Translocase</keyword>
<feature type="transmembrane region" description="Helical" evidence="10">
    <location>
        <begin position="229"/>
        <end position="249"/>
    </location>
</feature>
<evidence type="ECO:0000256" key="10">
    <source>
        <dbReference type="HAMAP-Rule" id="MF_00462"/>
    </source>
</evidence>
<keyword evidence="3 10" id="KW-0285">Flavoprotein</keyword>